<evidence type="ECO:0000256" key="3">
    <source>
        <dbReference type="ARBA" id="ARBA00022801"/>
    </source>
</evidence>
<name>A0A4D6HHF5_9EURY</name>
<dbReference type="PROSITE" id="PS51257">
    <property type="entry name" value="PROKAR_LIPOPROTEIN"/>
    <property type="match status" value="1"/>
</dbReference>
<dbReference type="InterPro" id="IPR036034">
    <property type="entry name" value="PDZ_sf"/>
</dbReference>
<dbReference type="InterPro" id="IPR001940">
    <property type="entry name" value="Peptidase_S1C"/>
</dbReference>
<keyword evidence="2" id="KW-0645">Protease</keyword>
<gene>
    <name evidence="5" type="ORF">DV733_14960</name>
</gene>
<dbReference type="KEGG" id="hsn:DV733_14960"/>
<dbReference type="Pfam" id="PF13180">
    <property type="entry name" value="PDZ_2"/>
    <property type="match status" value="1"/>
</dbReference>
<dbReference type="InterPro" id="IPR009003">
    <property type="entry name" value="Peptidase_S1_PA"/>
</dbReference>
<evidence type="ECO:0000256" key="2">
    <source>
        <dbReference type="ARBA" id="ARBA00022670"/>
    </source>
</evidence>
<dbReference type="InterPro" id="IPR001478">
    <property type="entry name" value="PDZ"/>
</dbReference>
<dbReference type="GeneID" id="39849186"/>
<dbReference type="Gene3D" id="2.30.42.10">
    <property type="match status" value="1"/>
</dbReference>
<dbReference type="Proteomes" id="UP000296706">
    <property type="component" value="Chromosome"/>
</dbReference>
<accession>A0A4D6HHF5</accession>
<dbReference type="Gene3D" id="2.40.10.10">
    <property type="entry name" value="Trypsin-like serine proteases"/>
    <property type="match status" value="2"/>
</dbReference>
<comment type="similarity">
    <text evidence="1">Belongs to the peptidase S1C family.</text>
</comment>
<dbReference type="OrthoDB" id="350578at2157"/>
<dbReference type="PANTHER" id="PTHR43343:SF3">
    <property type="entry name" value="PROTEASE DO-LIKE 8, CHLOROPLASTIC"/>
    <property type="match status" value="1"/>
</dbReference>
<dbReference type="SUPFAM" id="SSF50494">
    <property type="entry name" value="Trypsin-like serine proteases"/>
    <property type="match status" value="1"/>
</dbReference>
<dbReference type="STRING" id="1457250.GCA_000755225_01865"/>
<dbReference type="GO" id="GO:0004252">
    <property type="term" value="F:serine-type endopeptidase activity"/>
    <property type="evidence" value="ECO:0007669"/>
    <property type="project" value="InterPro"/>
</dbReference>
<reference evidence="5 6" key="1">
    <citation type="journal article" date="2019" name="Nat. Commun.">
        <title>A new type of DNA phosphorothioation-based antiviral system in archaea.</title>
        <authorList>
            <person name="Xiong L."/>
            <person name="Liu S."/>
            <person name="Chen S."/>
            <person name="Xiao Y."/>
            <person name="Zhu B."/>
            <person name="Gao Y."/>
            <person name="Zhang Y."/>
            <person name="Chen B."/>
            <person name="Luo J."/>
            <person name="Deng Z."/>
            <person name="Chen X."/>
            <person name="Wang L."/>
            <person name="Chen S."/>
        </authorList>
    </citation>
    <scope>NUCLEOTIDE SEQUENCE [LARGE SCALE GENOMIC DNA]</scope>
    <source>
        <strain evidence="5 6">CBA1105</strain>
    </source>
</reference>
<dbReference type="PRINTS" id="PR00834">
    <property type="entry name" value="PROTEASES2C"/>
</dbReference>
<evidence type="ECO:0000256" key="1">
    <source>
        <dbReference type="ARBA" id="ARBA00010541"/>
    </source>
</evidence>
<evidence type="ECO:0000313" key="6">
    <source>
        <dbReference type="Proteomes" id="UP000296706"/>
    </source>
</evidence>
<dbReference type="RefSeq" id="WP_049992774.1">
    <property type="nucleotide sequence ID" value="NZ_CP031310.1"/>
</dbReference>
<proteinExistence type="inferred from homology"/>
<dbReference type="PANTHER" id="PTHR43343">
    <property type="entry name" value="PEPTIDASE S12"/>
    <property type="match status" value="1"/>
</dbReference>
<evidence type="ECO:0000313" key="5">
    <source>
        <dbReference type="EMBL" id="QCC52452.1"/>
    </source>
</evidence>
<evidence type="ECO:0000259" key="4">
    <source>
        <dbReference type="Pfam" id="PF13180"/>
    </source>
</evidence>
<organism evidence="5 6">
    <name type="scientific">Halapricum salinum</name>
    <dbReference type="NCBI Taxonomy" id="1457250"/>
    <lineage>
        <taxon>Archaea</taxon>
        <taxon>Methanobacteriati</taxon>
        <taxon>Methanobacteriota</taxon>
        <taxon>Stenosarchaea group</taxon>
        <taxon>Halobacteria</taxon>
        <taxon>Halobacteriales</taxon>
        <taxon>Haloarculaceae</taxon>
        <taxon>Halapricum</taxon>
    </lineage>
</organism>
<dbReference type="InterPro" id="IPR006311">
    <property type="entry name" value="TAT_signal"/>
</dbReference>
<dbReference type="Pfam" id="PF13365">
    <property type="entry name" value="Trypsin_2"/>
    <property type="match status" value="1"/>
</dbReference>
<dbReference type="GO" id="GO:0006508">
    <property type="term" value="P:proteolysis"/>
    <property type="evidence" value="ECO:0007669"/>
    <property type="project" value="UniProtKB-KW"/>
</dbReference>
<dbReference type="AlphaFoldDB" id="A0A4D6HHF5"/>
<keyword evidence="3" id="KW-0378">Hydrolase</keyword>
<dbReference type="PROSITE" id="PS51318">
    <property type="entry name" value="TAT"/>
    <property type="match status" value="1"/>
</dbReference>
<dbReference type="InterPro" id="IPR043504">
    <property type="entry name" value="Peptidase_S1_PA_chymotrypsin"/>
</dbReference>
<keyword evidence="6" id="KW-1185">Reference proteome</keyword>
<sequence>MPQEVSRRRFVGLVGASAGVALAGCSSAPGADEAENPFAPETPPKDIIEQATLEEPESTSPSRFTEVFRAVRNSIVQIQVVTPQGNGQGSGWMYDTDGHVVTNEHVIDGATEVNIRFRTGGWRRASIVADDVYSDLAVLEVDQPPGDANALPVKTRDPPVGEEVLAIGNPFGFSGSVSSGIVSGLDRTLPATPDSNFTIPDAIQTDAPVNPGNSGGPLVDLQGRVVGVINSGGGDNIGFAISGGLLERVVPSLIETGNYDHPFMGISLRSVTPAIAEANDLDLASGVYVVRTSDGSPARGVLQGSRRDTVINGRSVPIGGDVIRRMGGQEITTEQQLSSFLALETSPGDTIEIEVVRDGRLQTVDLTLGTRPPPSGSL</sequence>
<feature type="domain" description="PDZ" evidence="4">
    <location>
        <begin position="262"/>
        <end position="368"/>
    </location>
</feature>
<dbReference type="EMBL" id="CP031310">
    <property type="protein sequence ID" value="QCC52452.1"/>
    <property type="molecule type" value="Genomic_DNA"/>
</dbReference>
<protein>
    <submittedName>
        <fullName evidence="5">PDZ domain-containing protein</fullName>
    </submittedName>
</protein>
<dbReference type="InterPro" id="IPR051201">
    <property type="entry name" value="Chloro_Bact_Ser_Proteases"/>
</dbReference>
<dbReference type="SUPFAM" id="SSF50156">
    <property type="entry name" value="PDZ domain-like"/>
    <property type="match status" value="1"/>
</dbReference>